<feature type="transmembrane region" description="Helical" evidence="1">
    <location>
        <begin position="12"/>
        <end position="29"/>
    </location>
</feature>
<gene>
    <name evidence="3" type="ORF">SAMN04489710_10281</name>
</gene>
<keyword evidence="3" id="KW-0378">Hydrolase</keyword>
<keyword evidence="1" id="KW-0472">Membrane</keyword>
<dbReference type="InterPro" id="IPR050879">
    <property type="entry name" value="Acyltransferase_3"/>
</dbReference>
<keyword evidence="1" id="KW-1133">Transmembrane helix</keyword>
<evidence type="ECO:0000259" key="2">
    <source>
        <dbReference type="Pfam" id="PF01757"/>
    </source>
</evidence>
<protein>
    <submittedName>
        <fullName evidence="3">Peptidoglycan/LPS O-acetylase OafA/YrhL, contains acyltransferase and SGNH-hydrolase domains</fullName>
    </submittedName>
</protein>
<dbReference type="PANTHER" id="PTHR23028:SF131">
    <property type="entry name" value="BLR2367 PROTEIN"/>
    <property type="match status" value="1"/>
</dbReference>
<feature type="transmembrane region" description="Helical" evidence="1">
    <location>
        <begin position="76"/>
        <end position="99"/>
    </location>
</feature>
<organism evidence="3 4">
    <name type="scientific">Paracidovorax konjaci</name>
    <dbReference type="NCBI Taxonomy" id="32040"/>
    <lineage>
        <taxon>Bacteria</taxon>
        <taxon>Pseudomonadati</taxon>
        <taxon>Pseudomonadota</taxon>
        <taxon>Betaproteobacteria</taxon>
        <taxon>Burkholderiales</taxon>
        <taxon>Comamonadaceae</taxon>
        <taxon>Paracidovorax</taxon>
    </lineage>
</organism>
<dbReference type="GO" id="GO:0016747">
    <property type="term" value="F:acyltransferase activity, transferring groups other than amino-acyl groups"/>
    <property type="evidence" value="ECO:0007669"/>
    <property type="project" value="InterPro"/>
</dbReference>
<evidence type="ECO:0000313" key="3">
    <source>
        <dbReference type="EMBL" id="SFD43766.1"/>
    </source>
</evidence>
<accession>A0A1I1SBC4</accession>
<dbReference type="GO" id="GO:0016020">
    <property type="term" value="C:membrane"/>
    <property type="evidence" value="ECO:0007669"/>
    <property type="project" value="TreeGrafter"/>
</dbReference>
<keyword evidence="1" id="KW-0812">Transmembrane</keyword>
<feature type="domain" description="Acyltransferase 3" evidence="2">
    <location>
        <begin position="10"/>
        <end position="314"/>
    </location>
</feature>
<dbReference type="GO" id="GO:0016787">
    <property type="term" value="F:hydrolase activity"/>
    <property type="evidence" value="ECO:0007669"/>
    <property type="project" value="UniProtKB-KW"/>
</dbReference>
<dbReference type="RefSeq" id="WP_092949726.1">
    <property type="nucleotide sequence ID" value="NZ_FOMQ01000002.1"/>
</dbReference>
<dbReference type="EMBL" id="FOMQ01000002">
    <property type="protein sequence ID" value="SFD43766.1"/>
    <property type="molecule type" value="Genomic_DNA"/>
</dbReference>
<sequence length="343" mass="37993">MSPTQPRNLFDALRICAAVAVVFSHHFALTRTEPPSWLHSSMVGGVAVMTFFTISGYLVTLSWLREPRVLAFLWKRLLRIWPGVLLAVLTNIFVFGLVFTRLPAAEFLSHPGTLDYYRNLLLYREYVNLPGVFLSNPYPQVMNGPLWTIPMETMCYAVLAALGVLGILRSRLAATLAGLAYLGYFLAAQNADFTGEMRHWFEYSAYFTCGALIALHRDAFLARAPQLLCMLAPVGVLLFFGLELEHSAGLLVLPPLLLYVGSRETAPLPLARRVGDPSYGIYLYGFPIAQAVVALWPALPFGPSLLLTTALAFAAGMASWHLFESPALRLKRWTGAAWPLRTA</sequence>
<evidence type="ECO:0000256" key="1">
    <source>
        <dbReference type="SAM" id="Phobius"/>
    </source>
</evidence>
<keyword evidence="3" id="KW-0808">Transferase</keyword>
<dbReference type="GO" id="GO:0000271">
    <property type="term" value="P:polysaccharide biosynthetic process"/>
    <property type="evidence" value="ECO:0007669"/>
    <property type="project" value="TreeGrafter"/>
</dbReference>
<feature type="transmembrane region" description="Helical" evidence="1">
    <location>
        <begin position="305"/>
        <end position="323"/>
    </location>
</feature>
<dbReference type="OrthoDB" id="9767863at2"/>
<dbReference type="PANTHER" id="PTHR23028">
    <property type="entry name" value="ACETYLTRANSFERASE"/>
    <property type="match status" value="1"/>
</dbReference>
<reference evidence="4" key="1">
    <citation type="submission" date="2016-10" db="EMBL/GenBank/DDBJ databases">
        <authorList>
            <person name="Varghese N."/>
            <person name="Submissions S."/>
        </authorList>
    </citation>
    <scope>NUCLEOTIDE SEQUENCE [LARGE SCALE GENOMIC DNA]</scope>
    <source>
        <strain evidence="4">DSM 7481</strain>
    </source>
</reference>
<dbReference type="Pfam" id="PF01757">
    <property type="entry name" value="Acyl_transf_3"/>
    <property type="match status" value="1"/>
</dbReference>
<dbReference type="Proteomes" id="UP000199517">
    <property type="component" value="Unassembled WGS sequence"/>
</dbReference>
<feature type="transmembrane region" description="Helical" evidence="1">
    <location>
        <begin position="41"/>
        <end position="64"/>
    </location>
</feature>
<dbReference type="AlphaFoldDB" id="A0A1I1SBC4"/>
<feature type="transmembrane region" description="Helical" evidence="1">
    <location>
        <begin position="146"/>
        <end position="165"/>
    </location>
</feature>
<dbReference type="InterPro" id="IPR002656">
    <property type="entry name" value="Acyl_transf_3_dom"/>
</dbReference>
<dbReference type="STRING" id="32040.SAMN04489710_10281"/>
<name>A0A1I1SBC4_9BURK</name>
<keyword evidence="4" id="KW-1185">Reference proteome</keyword>
<proteinExistence type="predicted"/>
<evidence type="ECO:0000313" key="4">
    <source>
        <dbReference type="Proteomes" id="UP000199517"/>
    </source>
</evidence>
<keyword evidence="3" id="KW-0012">Acyltransferase</keyword>